<keyword evidence="2" id="KW-0472">Membrane</keyword>
<feature type="transmembrane region" description="Helical" evidence="2">
    <location>
        <begin position="351"/>
        <end position="368"/>
    </location>
</feature>
<feature type="transmembrane region" description="Helical" evidence="2">
    <location>
        <begin position="99"/>
        <end position="122"/>
    </location>
</feature>
<feature type="transmembrane region" description="Helical" evidence="2">
    <location>
        <begin position="400"/>
        <end position="421"/>
    </location>
</feature>
<feature type="region of interest" description="Disordered" evidence="1">
    <location>
        <begin position="1"/>
        <end position="58"/>
    </location>
</feature>
<name>A0AAV8E8E3_9POAL</name>
<dbReference type="EMBL" id="JAMFTS010000003">
    <property type="protein sequence ID" value="KAJ4776849.1"/>
    <property type="molecule type" value="Genomic_DNA"/>
</dbReference>
<feature type="transmembrane region" description="Helical" evidence="2">
    <location>
        <begin position="459"/>
        <end position="484"/>
    </location>
</feature>
<feature type="transmembrane region" description="Helical" evidence="2">
    <location>
        <begin position="374"/>
        <end position="393"/>
    </location>
</feature>
<keyword evidence="4" id="KW-1185">Reference proteome</keyword>
<comment type="caution">
    <text evidence="3">The sequence shown here is derived from an EMBL/GenBank/DDBJ whole genome shotgun (WGS) entry which is preliminary data.</text>
</comment>
<organism evidence="3 4">
    <name type="scientific">Rhynchospora pubera</name>
    <dbReference type="NCBI Taxonomy" id="906938"/>
    <lineage>
        <taxon>Eukaryota</taxon>
        <taxon>Viridiplantae</taxon>
        <taxon>Streptophyta</taxon>
        <taxon>Embryophyta</taxon>
        <taxon>Tracheophyta</taxon>
        <taxon>Spermatophyta</taxon>
        <taxon>Magnoliopsida</taxon>
        <taxon>Liliopsida</taxon>
        <taxon>Poales</taxon>
        <taxon>Cyperaceae</taxon>
        <taxon>Cyperoideae</taxon>
        <taxon>Rhynchosporeae</taxon>
        <taxon>Rhynchospora</taxon>
    </lineage>
</organism>
<feature type="compositionally biased region" description="Basic and acidic residues" evidence="1">
    <location>
        <begin position="1"/>
        <end position="16"/>
    </location>
</feature>
<reference evidence="3" key="1">
    <citation type="submission" date="2022-08" db="EMBL/GenBank/DDBJ databases">
        <authorList>
            <person name="Marques A."/>
        </authorList>
    </citation>
    <scope>NUCLEOTIDE SEQUENCE</scope>
    <source>
        <strain evidence="3">RhyPub2mFocal</strain>
        <tissue evidence="3">Leaves</tissue>
    </source>
</reference>
<feature type="transmembrane region" description="Helical" evidence="2">
    <location>
        <begin position="496"/>
        <end position="515"/>
    </location>
</feature>
<feature type="transmembrane region" description="Helical" evidence="2">
    <location>
        <begin position="229"/>
        <end position="246"/>
    </location>
</feature>
<proteinExistence type="predicted"/>
<feature type="transmembrane region" description="Helical" evidence="2">
    <location>
        <begin position="310"/>
        <end position="330"/>
    </location>
</feature>
<accession>A0AAV8E8E3</accession>
<feature type="transmembrane region" description="Helical" evidence="2">
    <location>
        <begin position="278"/>
        <end position="298"/>
    </location>
</feature>
<evidence type="ECO:0000256" key="2">
    <source>
        <dbReference type="SAM" id="Phobius"/>
    </source>
</evidence>
<dbReference type="PANTHER" id="PTHR37891">
    <property type="entry name" value="OS06G0113900 PROTEIN"/>
    <property type="match status" value="1"/>
</dbReference>
<evidence type="ECO:0000313" key="3">
    <source>
        <dbReference type="EMBL" id="KAJ4776849.1"/>
    </source>
</evidence>
<feature type="transmembrane region" description="Helical" evidence="2">
    <location>
        <begin position="173"/>
        <end position="192"/>
    </location>
</feature>
<gene>
    <name evidence="3" type="ORF">LUZ62_061106</name>
</gene>
<feature type="compositionally biased region" description="Basic and acidic residues" evidence="1">
    <location>
        <begin position="23"/>
        <end position="41"/>
    </location>
</feature>
<feature type="transmembrane region" description="Helical" evidence="2">
    <location>
        <begin position="433"/>
        <end position="452"/>
    </location>
</feature>
<feature type="transmembrane region" description="Helical" evidence="2">
    <location>
        <begin position="522"/>
        <end position="542"/>
    </location>
</feature>
<feature type="transmembrane region" description="Helical" evidence="2">
    <location>
        <begin position="204"/>
        <end position="223"/>
    </location>
</feature>
<sequence length="590" mass="63077">MTGSKSMREALEKAGAEEMIQSQKEKVVREKEKVVTKEKEAPTPTPAATTTYKKDKDIDTPDTREIQVVPNRADTYSYPYLYASVVPEDPPSPLELAGWYIYGFCSYFVMTVLLPVLFPLLITQVAFPPSDLTSAAMISLRGHSCSQREMALYTRLVRHSIHIAGSHLSPLNWAAISWAVGLILSAPLLLHTASHLDRGQHQSLILIAATSAGSFACLLTGFFKTFWLFPLYIVIIIGGFVIADAAHTRSLGLLVRGLAAHATGRQLILRRRAAAARLSLHAAAAGGVGSALISAFVYHMLGRSDQLTGLWVVSIFSGLIWFIGICHGLFSNRPGAASSPRMGATTSDSSSSRLGYALLIFNYPHAIGSLGAGFLGSFATMCIFTSAVLYVTGGICMKPVLVLALWMLYFLFPTFILPMMYPVQLFIRADAVKMQLLGFMVSAFVAGAGFYYKDRRWGAVQVVFVALIQSAASGLLQAFGHVLLLDCAPAGKEGAFASWLAWTRAAGALLGFAVGSASPGHVGGAFGGAFLGSFLGLVALVFGNVSNVGGLVAAGHVKGVEEEKRQSVHGSDKGGEGSIEDREAYGRPRV</sequence>
<keyword evidence="2" id="KW-1133">Transmembrane helix</keyword>
<protein>
    <submittedName>
        <fullName evidence="3">Uncharacterized protein</fullName>
    </submittedName>
</protein>
<dbReference type="PANTHER" id="PTHR37891:SF1">
    <property type="entry name" value="OS06G0113900 PROTEIN"/>
    <property type="match status" value="1"/>
</dbReference>
<feature type="region of interest" description="Disordered" evidence="1">
    <location>
        <begin position="562"/>
        <end position="590"/>
    </location>
</feature>
<dbReference type="Proteomes" id="UP001140206">
    <property type="component" value="Chromosome 3"/>
</dbReference>
<dbReference type="AlphaFoldDB" id="A0AAV8E8E3"/>
<evidence type="ECO:0000256" key="1">
    <source>
        <dbReference type="SAM" id="MobiDB-lite"/>
    </source>
</evidence>
<evidence type="ECO:0000313" key="4">
    <source>
        <dbReference type="Proteomes" id="UP001140206"/>
    </source>
</evidence>
<keyword evidence="2" id="KW-0812">Transmembrane</keyword>